<keyword evidence="3" id="KW-1185">Reference proteome</keyword>
<proteinExistence type="predicted"/>
<dbReference type="OrthoDB" id="543108at2759"/>
<keyword evidence="1" id="KW-1133">Transmembrane helix</keyword>
<reference evidence="2" key="1">
    <citation type="submission" date="2018-05" db="EMBL/GenBank/DDBJ databases">
        <title>Draft genome of Mucuna pruriens seed.</title>
        <authorList>
            <person name="Nnadi N.E."/>
            <person name="Vos R."/>
            <person name="Hasami M.H."/>
            <person name="Devisetty U.K."/>
            <person name="Aguiy J.C."/>
        </authorList>
    </citation>
    <scope>NUCLEOTIDE SEQUENCE [LARGE SCALE GENOMIC DNA]</scope>
    <source>
        <strain evidence="2">JCA_2017</strain>
    </source>
</reference>
<evidence type="ECO:0000313" key="2">
    <source>
        <dbReference type="EMBL" id="RDX74852.1"/>
    </source>
</evidence>
<dbReference type="STRING" id="157652.A0A371F983"/>
<feature type="non-terminal residue" evidence="2">
    <location>
        <position position="1"/>
    </location>
</feature>
<comment type="caution">
    <text evidence="2">The sequence shown here is derived from an EMBL/GenBank/DDBJ whole genome shotgun (WGS) entry which is preliminary data.</text>
</comment>
<dbReference type="EMBL" id="QJKJ01010032">
    <property type="protein sequence ID" value="RDX74852.1"/>
    <property type="molecule type" value="Genomic_DNA"/>
</dbReference>
<feature type="transmembrane region" description="Helical" evidence="1">
    <location>
        <begin position="30"/>
        <end position="50"/>
    </location>
</feature>
<name>A0A371F983_MUCPR</name>
<dbReference type="PANTHER" id="PTHR35693">
    <property type="entry name" value="EXPRESSED PROTEIN"/>
    <property type="match status" value="1"/>
</dbReference>
<protein>
    <submittedName>
        <fullName evidence="2">Uncharacterized protein</fullName>
    </submittedName>
</protein>
<sequence length="148" mass="16775">MSFMMSFAFSNQKARDVAQNHGMDNLSQSFIFFSLTFLFKSVAFFGFFLYPLGISHLGFYHLASKRAPPATFPRAEAKIQTITLLEDVYVKKFSAFDPPPSCVFGLRVLELKDQGVSEEQAMAIADKLGNLAAEAQLELRRRRKWPPQ</sequence>
<organism evidence="2 3">
    <name type="scientific">Mucuna pruriens</name>
    <name type="common">Velvet bean</name>
    <name type="synonym">Dolichos pruriens</name>
    <dbReference type="NCBI Taxonomy" id="157652"/>
    <lineage>
        <taxon>Eukaryota</taxon>
        <taxon>Viridiplantae</taxon>
        <taxon>Streptophyta</taxon>
        <taxon>Embryophyta</taxon>
        <taxon>Tracheophyta</taxon>
        <taxon>Spermatophyta</taxon>
        <taxon>Magnoliopsida</taxon>
        <taxon>eudicotyledons</taxon>
        <taxon>Gunneridae</taxon>
        <taxon>Pentapetalae</taxon>
        <taxon>rosids</taxon>
        <taxon>fabids</taxon>
        <taxon>Fabales</taxon>
        <taxon>Fabaceae</taxon>
        <taxon>Papilionoideae</taxon>
        <taxon>50 kb inversion clade</taxon>
        <taxon>NPAAA clade</taxon>
        <taxon>indigoferoid/millettioid clade</taxon>
        <taxon>Phaseoleae</taxon>
        <taxon>Mucuna</taxon>
    </lineage>
</organism>
<evidence type="ECO:0000256" key="1">
    <source>
        <dbReference type="SAM" id="Phobius"/>
    </source>
</evidence>
<keyword evidence="1" id="KW-0812">Transmembrane</keyword>
<keyword evidence="1" id="KW-0472">Membrane</keyword>
<dbReference type="AlphaFoldDB" id="A0A371F983"/>
<accession>A0A371F983</accession>
<gene>
    <name evidence="2" type="ORF">CR513_45346</name>
</gene>
<dbReference type="PANTHER" id="PTHR35693:SF1">
    <property type="entry name" value="EXPRESSED PROTEIN"/>
    <property type="match status" value="1"/>
</dbReference>
<dbReference type="Proteomes" id="UP000257109">
    <property type="component" value="Unassembled WGS sequence"/>
</dbReference>
<evidence type="ECO:0000313" key="3">
    <source>
        <dbReference type="Proteomes" id="UP000257109"/>
    </source>
</evidence>